<name>A0A8I6SLK8_CIMLE</name>
<dbReference type="GeneID" id="106668956"/>
<reference evidence="2" key="1">
    <citation type="submission" date="2022-01" db="UniProtKB">
        <authorList>
            <consortium name="EnsemblMetazoa"/>
        </authorList>
    </citation>
    <scope>IDENTIFICATION</scope>
</reference>
<dbReference type="KEGG" id="clec:106668956"/>
<organism evidence="2 3">
    <name type="scientific">Cimex lectularius</name>
    <name type="common">Bed bug</name>
    <name type="synonym">Acanthia lectularia</name>
    <dbReference type="NCBI Taxonomy" id="79782"/>
    <lineage>
        <taxon>Eukaryota</taxon>
        <taxon>Metazoa</taxon>
        <taxon>Ecdysozoa</taxon>
        <taxon>Arthropoda</taxon>
        <taxon>Hexapoda</taxon>
        <taxon>Insecta</taxon>
        <taxon>Pterygota</taxon>
        <taxon>Neoptera</taxon>
        <taxon>Paraneoptera</taxon>
        <taxon>Hemiptera</taxon>
        <taxon>Heteroptera</taxon>
        <taxon>Panheteroptera</taxon>
        <taxon>Cimicomorpha</taxon>
        <taxon>Cimicidae</taxon>
        <taxon>Cimex</taxon>
    </lineage>
</organism>
<dbReference type="Proteomes" id="UP000494040">
    <property type="component" value="Unassembled WGS sequence"/>
</dbReference>
<sequence>MNYEIALILCFVSSVFCVFSKEQTQDLDAQETLGWMLLPHGPFAQHRIKKNLQSLSLLGYSLGHYGFRPLGLGHFGPWHYGVGGNFGMEYDGYGHFGGYGSIGQGYRYLPKFGHPYGYYGGDYGYKY</sequence>
<proteinExistence type="predicted"/>
<dbReference type="RefSeq" id="XP_024083938.1">
    <property type="nucleotide sequence ID" value="XM_024228170.1"/>
</dbReference>
<feature type="signal peptide" evidence="1">
    <location>
        <begin position="1"/>
        <end position="17"/>
    </location>
</feature>
<keyword evidence="1" id="KW-0732">Signal</keyword>
<evidence type="ECO:0000256" key="1">
    <source>
        <dbReference type="SAM" id="SignalP"/>
    </source>
</evidence>
<evidence type="ECO:0000313" key="2">
    <source>
        <dbReference type="EnsemblMetazoa" id="XP_024083938.1"/>
    </source>
</evidence>
<feature type="chain" id="PRO_5035298114" evidence="1">
    <location>
        <begin position="18"/>
        <end position="127"/>
    </location>
</feature>
<protein>
    <submittedName>
        <fullName evidence="2">Uncharacterized protein</fullName>
    </submittedName>
</protein>
<accession>A0A8I6SLK8</accession>
<evidence type="ECO:0000313" key="3">
    <source>
        <dbReference type="Proteomes" id="UP000494040"/>
    </source>
</evidence>
<dbReference type="AlphaFoldDB" id="A0A8I6SLK8"/>
<keyword evidence="3" id="KW-1185">Reference proteome</keyword>
<dbReference type="EnsemblMetazoa" id="XM_024228170.1">
    <property type="protein sequence ID" value="XP_024083938.1"/>
    <property type="gene ID" value="LOC106668956"/>
</dbReference>